<dbReference type="PROSITE" id="PS00028">
    <property type="entry name" value="ZINC_FINGER_C2H2_1"/>
    <property type="match status" value="1"/>
</dbReference>
<dbReference type="InterPro" id="IPR047153">
    <property type="entry name" value="TRIM45/56/19-like"/>
</dbReference>
<keyword evidence="2 4" id="KW-0863">Zinc-finger</keyword>
<dbReference type="InterPro" id="IPR000315">
    <property type="entry name" value="Znf_B-box"/>
</dbReference>
<keyword evidence="9" id="KW-1185">Reference proteome</keyword>
<dbReference type="EMBL" id="JAIZAY010000021">
    <property type="protein sequence ID" value="KAJ8022195.1"/>
    <property type="molecule type" value="Genomic_DNA"/>
</dbReference>
<organism evidence="8 9">
    <name type="scientific">Holothuria leucospilota</name>
    <name type="common">Black long sea cucumber</name>
    <name type="synonym">Mertensiothuria leucospilota</name>
    <dbReference type="NCBI Taxonomy" id="206669"/>
    <lineage>
        <taxon>Eukaryota</taxon>
        <taxon>Metazoa</taxon>
        <taxon>Echinodermata</taxon>
        <taxon>Eleutherozoa</taxon>
        <taxon>Echinozoa</taxon>
        <taxon>Holothuroidea</taxon>
        <taxon>Aspidochirotacea</taxon>
        <taxon>Aspidochirotida</taxon>
        <taxon>Holothuriidae</taxon>
        <taxon>Holothuria</taxon>
    </lineage>
</organism>
<dbReference type="Gene3D" id="3.30.160.60">
    <property type="entry name" value="Classic Zinc Finger"/>
    <property type="match status" value="2"/>
</dbReference>
<feature type="domain" description="RING-type" evidence="6">
    <location>
        <begin position="416"/>
        <end position="458"/>
    </location>
</feature>
<dbReference type="SMART" id="SM00184">
    <property type="entry name" value="RING"/>
    <property type="match status" value="2"/>
</dbReference>
<dbReference type="SUPFAM" id="SSF57850">
    <property type="entry name" value="RING/U-box"/>
    <property type="match status" value="2"/>
</dbReference>
<evidence type="ECO:0000259" key="6">
    <source>
        <dbReference type="PROSITE" id="PS50089"/>
    </source>
</evidence>
<keyword evidence="1" id="KW-0479">Metal-binding</keyword>
<dbReference type="PANTHER" id="PTHR25462">
    <property type="entry name" value="BONUS, ISOFORM C-RELATED"/>
    <property type="match status" value="1"/>
</dbReference>
<evidence type="ECO:0000256" key="4">
    <source>
        <dbReference type="PROSITE-ProRule" id="PRU00024"/>
    </source>
</evidence>
<feature type="coiled-coil region" evidence="5">
    <location>
        <begin position="172"/>
        <end position="239"/>
    </location>
</feature>
<dbReference type="Proteomes" id="UP001152320">
    <property type="component" value="Chromosome 21"/>
</dbReference>
<dbReference type="SMART" id="SM00336">
    <property type="entry name" value="BBOX"/>
    <property type="match status" value="2"/>
</dbReference>
<feature type="domain" description="RING-type" evidence="6">
    <location>
        <begin position="12"/>
        <end position="54"/>
    </location>
</feature>
<dbReference type="Pfam" id="PF00097">
    <property type="entry name" value="zf-C3HC4"/>
    <property type="match status" value="2"/>
</dbReference>
<dbReference type="Gene3D" id="3.30.40.10">
    <property type="entry name" value="Zinc/RING finger domain, C3HC4 (zinc finger)"/>
    <property type="match status" value="2"/>
</dbReference>
<dbReference type="OrthoDB" id="252722at2759"/>
<dbReference type="PANTHER" id="PTHR25462:SF296">
    <property type="entry name" value="MEIOTIC P26, ISOFORM F"/>
    <property type="match status" value="1"/>
</dbReference>
<evidence type="ECO:0000256" key="5">
    <source>
        <dbReference type="SAM" id="Coils"/>
    </source>
</evidence>
<evidence type="ECO:0000256" key="1">
    <source>
        <dbReference type="ARBA" id="ARBA00022723"/>
    </source>
</evidence>
<dbReference type="InterPro" id="IPR013083">
    <property type="entry name" value="Znf_RING/FYVE/PHD"/>
</dbReference>
<evidence type="ECO:0000256" key="3">
    <source>
        <dbReference type="ARBA" id="ARBA00022833"/>
    </source>
</evidence>
<evidence type="ECO:0000256" key="2">
    <source>
        <dbReference type="ARBA" id="ARBA00022771"/>
    </source>
</evidence>
<gene>
    <name evidence="8" type="ORF">HOLleu_39609</name>
</gene>
<dbReference type="Pfam" id="PF00643">
    <property type="entry name" value="zf-B_box"/>
    <property type="match status" value="1"/>
</dbReference>
<comment type="caution">
    <text evidence="8">The sequence shown here is derived from an EMBL/GenBank/DDBJ whole genome shotgun (WGS) entry which is preliminary data.</text>
</comment>
<evidence type="ECO:0000313" key="8">
    <source>
        <dbReference type="EMBL" id="KAJ8022195.1"/>
    </source>
</evidence>
<accession>A0A9Q0YGR9</accession>
<proteinExistence type="predicted"/>
<dbReference type="GO" id="GO:0061630">
    <property type="term" value="F:ubiquitin protein ligase activity"/>
    <property type="evidence" value="ECO:0007669"/>
    <property type="project" value="TreeGrafter"/>
</dbReference>
<keyword evidence="5" id="KW-0175">Coiled coil</keyword>
<dbReference type="InterPro" id="IPR018957">
    <property type="entry name" value="Znf_C3HC4_RING-type"/>
</dbReference>
<dbReference type="GO" id="GO:0008270">
    <property type="term" value="F:zinc ion binding"/>
    <property type="evidence" value="ECO:0007669"/>
    <property type="project" value="UniProtKB-KW"/>
</dbReference>
<dbReference type="InterPro" id="IPR017907">
    <property type="entry name" value="Znf_RING_CS"/>
</dbReference>
<protein>
    <submittedName>
        <fullName evidence="8">Tripartite motif-containing protein 2</fullName>
    </submittedName>
</protein>
<dbReference type="InterPro" id="IPR001841">
    <property type="entry name" value="Znf_RING"/>
</dbReference>
<feature type="coiled-coil region" evidence="5">
    <location>
        <begin position="555"/>
        <end position="615"/>
    </location>
</feature>
<feature type="domain" description="B box-type" evidence="7">
    <location>
        <begin position="507"/>
        <end position="544"/>
    </location>
</feature>
<sequence length="769" mass="86655">MADGGYTLIPSCSICLEEYKEPKVLTCGHSFCCQCLHKVVGSDSSNYILCPACRTEVCLPQSGRVEDFITNFELMNLTSDPIMDQTRIQAGITSSKEALDPSVQTEEHSLKRKRGYAESQNYHCLQHKTRMEFYCKSCGIQVCNRCLLEDHKPDKHCIVSAPDMAAHLSGHLQKSMAKLQHLQQERTALYEKISAARQNCRNDAQRLKKIIQEILQREKKQLQRTADEMLSAIDEKVEAREHTYDKLERYLHRSTPSNQIYGKCSTLNQLFQQLDLSLAGLFHGGKKLTYSQKDLYRARLRIRKRKQGEPLVELAADIRRLINAAYPDMPPEVKNELGSDYFIEALDNAVQRTVVRRRKPTSLEAALKVAMEKEAIMQLEASRKGPNLVASTEFSREVTENLKTMAEGGLSLTSSCSICCEEFKSPRILPCGHSFCCQCLTRLVGYSYSYLIKCPECRRDVNLPQSGKAEDFPTNFALMNVLEAQNQNKITTLQASSMQGVAAGPTCTHHKIPMKFYCETCKIQVCAECLLGDHNVRQHCIVSAADVAANLSHHLQRSTEKLQYYEQEKQALGEKINEAIQNCQQDQVRLQEVIQQNLQKEIQKVQEAATKMLNQISEKAKVWLSAYTNLQQQYSNVNTLHDQIKGKCRTLKQNFQQVDLSQSAELEQLDPDIEKLKNQIDSLKATCQLTPADVGLVINPAQCELGITLSQVTPKPMILQASGQVQNRNNSPHSNNAAGQLRGAVYQYASLPHSGYSYNFSQAQPLISS</sequence>
<dbReference type="InterPro" id="IPR013087">
    <property type="entry name" value="Znf_C2H2_type"/>
</dbReference>
<keyword evidence="3" id="KW-0862">Zinc</keyword>
<dbReference type="SUPFAM" id="SSF57845">
    <property type="entry name" value="B-box zinc-binding domain"/>
    <property type="match status" value="2"/>
</dbReference>
<dbReference type="PROSITE" id="PS50089">
    <property type="entry name" value="ZF_RING_2"/>
    <property type="match status" value="2"/>
</dbReference>
<name>A0A9Q0YGR9_HOLLE</name>
<evidence type="ECO:0000259" key="7">
    <source>
        <dbReference type="PROSITE" id="PS50119"/>
    </source>
</evidence>
<dbReference type="PROSITE" id="PS00518">
    <property type="entry name" value="ZF_RING_1"/>
    <property type="match status" value="2"/>
</dbReference>
<reference evidence="8" key="1">
    <citation type="submission" date="2021-10" db="EMBL/GenBank/DDBJ databases">
        <title>Tropical sea cucumber genome reveals ecological adaptation and Cuvierian tubules defense mechanism.</title>
        <authorList>
            <person name="Chen T."/>
        </authorList>
    </citation>
    <scope>NUCLEOTIDE SEQUENCE</scope>
    <source>
        <strain evidence="8">Nanhai2018</strain>
        <tissue evidence="8">Muscle</tissue>
    </source>
</reference>
<dbReference type="PROSITE" id="PS50119">
    <property type="entry name" value="ZF_BBOX"/>
    <property type="match status" value="2"/>
</dbReference>
<evidence type="ECO:0000313" key="9">
    <source>
        <dbReference type="Proteomes" id="UP001152320"/>
    </source>
</evidence>
<dbReference type="AlphaFoldDB" id="A0A9Q0YGR9"/>
<feature type="domain" description="B box-type" evidence="7">
    <location>
        <begin position="119"/>
        <end position="161"/>
    </location>
</feature>